<evidence type="ECO:0000256" key="1">
    <source>
        <dbReference type="ARBA" id="ARBA00022490"/>
    </source>
</evidence>
<sequence length="355" mass="38411">MLRNLIKVRHHQPGRQANCIDTSATFHAVRANVSCSASAAHQEEGVLDHSTKQDLVSPISNVDLSLNQIEKLRCYLDYMLEVNKVMNLTAVRDPEEAWQRHIGDSLALLPVIEKHLLRDETSGSTQESIRMRAGKKNSESTQKSSNQGLASPSFEPSASCHPSNQGASPSFEPSAPCHPSTSATELLKIRVIDVGTGAGLPGMVLAVARPHWKVTLLDSLKKRCDFLSSASNRIGLENVDVVWSRAEEAGQNLELRERYDLAIARAVADTRVLAELCLPMVKTGGLWVAAKGSTPEAEVLAAGHAIKLLGGAYVSTDLVQSFSPEGQRTAVIVKKVCSTPSKYPRKPGTPNTQPL</sequence>
<dbReference type="InterPro" id="IPR003682">
    <property type="entry name" value="rRNA_ssu_MeTfrase_G"/>
</dbReference>
<evidence type="ECO:0000256" key="4">
    <source>
        <dbReference type="ARBA" id="ARBA00022679"/>
    </source>
</evidence>
<organism evidence="7 8">
    <name type="scientific">Chlamydomonas eustigma</name>
    <dbReference type="NCBI Taxonomy" id="1157962"/>
    <lineage>
        <taxon>Eukaryota</taxon>
        <taxon>Viridiplantae</taxon>
        <taxon>Chlorophyta</taxon>
        <taxon>core chlorophytes</taxon>
        <taxon>Chlorophyceae</taxon>
        <taxon>CS clade</taxon>
        <taxon>Chlamydomonadales</taxon>
        <taxon>Chlamydomonadaceae</taxon>
        <taxon>Chlamydomonas</taxon>
    </lineage>
</organism>
<keyword evidence="1" id="KW-0963">Cytoplasm</keyword>
<evidence type="ECO:0000313" key="8">
    <source>
        <dbReference type="Proteomes" id="UP000232323"/>
    </source>
</evidence>
<dbReference type="Gene3D" id="3.40.50.150">
    <property type="entry name" value="Vaccinia Virus protein VP39"/>
    <property type="match status" value="1"/>
</dbReference>
<accession>A0A250XN24</accession>
<dbReference type="CDD" id="cd02440">
    <property type="entry name" value="AdoMet_MTases"/>
    <property type="match status" value="1"/>
</dbReference>
<evidence type="ECO:0000256" key="3">
    <source>
        <dbReference type="ARBA" id="ARBA00022603"/>
    </source>
</evidence>
<keyword evidence="3" id="KW-0489">Methyltransferase</keyword>
<keyword evidence="8" id="KW-1185">Reference proteome</keyword>
<name>A0A250XN24_9CHLO</name>
<comment type="caution">
    <text evidence="7">The sequence shown here is derived from an EMBL/GenBank/DDBJ whole genome shotgun (WGS) entry which is preliminary data.</text>
</comment>
<evidence type="ECO:0000256" key="5">
    <source>
        <dbReference type="ARBA" id="ARBA00022691"/>
    </source>
</evidence>
<dbReference type="Pfam" id="PF02527">
    <property type="entry name" value="GidB"/>
    <property type="match status" value="2"/>
</dbReference>
<dbReference type="SUPFAM" id="SSF53335">
    <property type="entry name" value="S-adenosyl-L-methionine-dependent methyltransferases"/>
    <property type="match status" value="1"/>
</dbReference>
<evidence type="ECO:0000313" key="7">
    <source>
        <dbReference type="EMBL" id="GAX84416.1"/>
    </source>
</evidence>
<dbReference type="PANTHER" id="PTHR31760:SF0">
    <property type="entry name" value="S-ADENOSYL-L-METHIONINE-DEPENDENT METHYLTRANSFERASES SUPERFAMILY PROTEIN"/>
    <property type="match status" value="1"/>
</dbReference>
<reference evidence="7 8" key="1">
    <citation type="submission" date="2017-08" db="EMBL/GenBank/DDBJ databases">
        <title>Acidophilic green algal genome provides insights into adaptation to an acidic environment.</title>
        <authorList>
            <person name="Hirooka S."/>
            <person name="Hirose Y."/>
            <person name="Kanesaki Y."/>
            <person name="Higuchi S."/>
            <person name="Fujiwara T."/>
            <person name="Onuma R."/>
            <person name="Era A."/>
            <person name="Ohbayashi R."/>
            <person name="Uzuka A."/>
            <person name="Nozaki H."/>
            <person name="Yoshikawa H."/>
            <person name="Miyagishima S.Y."/>
        </authorList>
    </citation>
    <scope>NUCLEOTIDE SEQUENCE [LARGE SCALE GENOMIC DNA]</scope>
    <source>
        <strain evidence="7 8">NIES-2499</strain>
    </source>
</reference>
<dbReference type="OrthoDB" id="784548at2759"/>
<evidence type="ECO:0000256" key="6">
    <source>
        <dbReference type="SAM" id="MobiDB-lite"/>
    </source>
</evidence>
<dbReference type="GO" id="GO:0070043">
    <property type="term" value="F:rRNA (guanine-N7-)-methyltransferase activity"/>
    <property type="evidence" value="ECO:0007669"/>
    <property type="project" value="TreeGrafter"/>
</dbReference>
<evidence type="ECO:0008006" key="9">
    <source>
        <dbReference type="Google" id="ProtNLM"/>
    </source>
</evidence>
<gene>
    <name evidence="7" type="ORF">CEUSTIGMA_g11837.t1</name>
</gene>
<dbReference type="GO" id="GO:0005829">
    <property type="term" value="C:cytosol"/>
    <property type="evidence" value="ECO:0007669"/>
    <property type="project" value="TreeGrafter"/>
</dbReference>
<dbReference type="HAMAP" id="MF_00074">
    <property type="entry name" value="16SrRNA_methyltr_G"/>
    <property type="match status" value="1"/>
</dbReference>
<evidence type="ECO:0000256" key="2">
    <source>
        <dbReference type="ARBA" id="ARBA00022552"/>
    </source>
</evidence>
<dbReference type="FunFam" id="3.40.50.150:FF:000041">
    <property type="entry name" value="Ribosomal RNA small subunit methyltransferase G"/>
    <property type="match status" value="1"/>
</dbReference>
<dbReference type="Proteomes" id="UP000232323">
    <property type="component" value="Unassembled WGS sequence"/>
</dbReference>
<protein>
    <recommendedName>
        <fullName evidence="9">Ribosomal RNA small subunit methyltransferase G</fullName>
    </recommendedName>
</protein>
<dbReference type="EMBL" id="BEGY01000125">
    <property type="protein sequence ID" value="GAX84416.1"/>
    <property type="molecule type" value="Genomic_DNA"/>
</dbReference>
<dbReference type="PANTHER" id="PTHR31760">
    <property type="entry name" value="S-ADENOSYL-L-METHIONINE-DEPENDENT METHYLTRANSFERASES SUPERFAMILY PROTEIN"/>
    <property type="match status" value="1"/>
</dbReference>
<keyword evidence="4" id="KW-0808">Transferase</keyword>
<dbReference type="AlphaFoldDB" id="A0A250XN24"/>
<feature type="compositionally biased region" description="Polar residues" evidence="6">
    <location>
        <begin position="139"/>
        <end position="168"/>
    </location>
</feature>
<keyword evidence="2" id="KW-0698">rRNA processing</keyword>
<feature type="region of interest" description="Disordered" evidence="6">
    <location>
        <begin position="119"/>
        <end position="179"/>
    </location>
</feature>
<keyword evidence="5" id="KW-0949">S-adenosyl-L-methionine</keyword>
<proteinExistence type="inferred from homology"/>
<dbReference type="NCBIfam" id="TIGR00138">
    <property type="entry name" value="rsmG_gidB"/>
    <property type="match status" value="1"/>
</dbReference>
<dbReference type="InterPro" id="IPR029063">
    <property type="entry name" value="SAM-dependent_MTases_sf"/>
</dbReference>
<dbReference type="STRING" id="1157962.A0A250XN24"/>